<dbReference type="Proteomes" id="UP000821837">
    <property type="component" value="Chromosome 10"/>
</dbReference>
<accession>A0A9D4T7M2</accession>
<name>A0A9D4T7M2_RHISA</name>
<dbReference type="VEuPathDB" id="VectorBase:RSAN_049191"/>
<dbReference type="AlphaFoldDB" id="A0A9D4T7M2"/>
<keyword evidence="2" id="KW-1185">Reference proteome</keyword>
<dbReference type="EMBL" id="JABSTV010001246">
    <property type="protein sequence ID" value="KAH7976464.1"/>
    <property type="molecule type" value="Genomic_DNA"/>
</dbReference>
<organism evidence="1 2">
    <name type="scientific">Rhipicephalus sanguineus</name>
    <name type="common">Brown dog tick</name>
    <name type="synonym">Ixodes sanguineus</name>
    <dbReference type="NCBI Taxonomy" id="34632"/>
    <lineage>
        <taxon>Eukaryota</taxon>
        <taxon>Metazoa</taxon>
        <taxon>Ecdysozoa</taxon>
        <taxon>Arthropoda</taxon>
        <taxon>Chelicerata</taxon>
        <taxon>Arachnida</taxon>
        <taxon>Acari</taxon>
        <taxon>Parasitiformes</taxon>
        <taxon>Ixodida</taxon>
        <taxon>Ixodoidea</taxon>
        <taxon>Ixodidae</taxon>
        <taxon>Rhipicephalinae</taxon>
        <taxon>Rhipicephalus</taxon>
        <taxon>Rhipicephalus</taxon>
    </lineage>
</organism>
<gene>
    <name evidence="1" type="ORF">HPB52_014395</name>
</gene>
<dbReference type="Gene3D" id="3.80.10.10">
    <property type="entry name" value="Ribonuclease Inhibitor"/>
    <property type="match status" value="1"/>
</dbReference>
<dbReference type="SUPFAM" id="SSF52047">
    <property type="entry name" value="RNI-like"/>
    <property type="match status" value="1"/>
</dbReference>
<reference evidence="1" key="2">
    <citation type="submission" date="2021-09" db="EMBL/GenBank/DDBJ databases">
        <authorList>
            <person name="Jia N."/>
            <person name="Wang J."/>
            <person name="Shi W."/>
            <person name="Du L."/>
            <person name="Sun Y."/>
            <person name="Zhan W."/>
            <person name="Jiang J."/>
            <person name="Wang Q."/>
            <person name="Zhang B."/>
            <person name="Ji P."/>
            <person name="Sakyi L.B."/>
            <person name="Cui X."/>
            <person name="Yuan T."/>
            <person name="Jiang B."/>
            <person name="Yang W."/>
            <person name="Lam T.T.-Y."/>
            <person name="Chang Q."/>
            <person name="Ding S."/>
            <person name="Wang X."/>
            <person name="Zhu J."/>
            <person name="Ruan X."/>
            <person name="Zhao L."/>
            <person name="Wei J."/>
            <person name="Que T."/>
            <person name="Du C."/>
            <person name="Cheng J."/>
            <person name="Dai P."/>
            <person name="Han X."/>
            <person name="Huang E."/>
            <person name="Gao Y."/>
            <person name="Liu J."/>
            <person name="Shao H."/>
            <person name="Ye R."/>
            <person name="Li L."/>
            <person name="Wei W."/>
            <person name="Wang X."/>
            <person name="Wang C."/>
            <person name="Huo Q."/>
            <person name="Li W."/>
            <person name="Guo W."/>
            <person name="Chen H."/>
            <person name="Chen S."/>
            <person name="Zhou L."/>
            <person name="Zhou L."/>
            <person name="Ni X."/>
            <person name="Tian J."/>
            <person name="Zhou Y."/>
            <person name="Sheng Y."/>
            <person name="Liu T."/>
            <person name="Pan Y."/>
            <person name="Xia L."/>
            <person name="Li J."/>
            <person name="Zhao F."/>
            <person name="Cao W."/>
        </authorList>
    </citation>
    <scope>NUCLEOTIDE SEQUENCE</scope>
    <source>
        <strain evidence="1">Rsan-2018</strain>
        <tissue evidence="1">Larvae</tissue>
    </source>
</reference>
<evidence type="ECO:0000313" key="2">
    <source>
        <dbReference type="Proteomes" id="UP000821837"/>
    </source>
</evidence>
<evidence type="ECO:0000313" key="1">
    <source>
        <dbReference type="EMBL" id="KAH7976464.1"/>
    </source>
</evidence>
<sequence length="358" mass="40764">MWSEIFRALPMKQNLKKVYIFSTSRYSHMRWLCAELKQSGSEEKVYLNYFAGYSMDTELLQCKAILRADLSELPTDDRLLAAVRQLPKCQHLRAFGMRIDSDHMRLSLALAEFLRSATALHTLDLRIRGGGSQQAQGQNPWWNVILDSISRSKSVEKLSLVMSGMSIQDSQNLADSVKKNTYIRELRFENTPQANNTAFFRRLSRGIEDNYTLSTVECWDGLDADGVSDWLAVKETVWRNAGLVPRAARIKQASQSDRYVTGAVERVARYPALLDAVARSAKLDRAELAVLVRDRLLATKSKNGFMRFVGVVKERVICHPTDDGRMQLDDLDEDCWSHVRRYLFTDDVKIDVVQGDSA</sequence>
<reference evidence="1" key="1">
    <citation type="journal article" date="2020" name="Cell">
        <title>Large-Scale Comparative Analyses of Tick Genomes Elucidate Their Genetic Diversity and Vector Capacities.</title>
        <authorList>
            <consortium name="Tick Genome and Microbiome Consortium (TIGMIC)"/>
            <person name="Jia N."/>
            <person name="Wang J."/>
            <person name="Shi W."/>
            <person name="Du L."/>
            <person name="Sun Y."/>
            <person name="Zhan W."/>
            <person name="Jiang J.F."/>
            <person name="Wang Q."/>
            <person name="Zhang B."/>
            <person name="Ji P."/>
            <person name="Bell-Sakyi L."/>
            <person name="Cui X.M."/>
            <person name="Yuan T.T."/>
            <person name="Jiang B.G."/>
            <person name="Yang W.F."/>
            <person name="Lam T.T."/>
            <person name="Chang Q.C."/>
            <person name="Ding S.J."/>
            <person name="Wang X.J."/>
            <person name="Zhu J.G."/>
            <person name="Ruan X.D."/>
            <person name="Zhao L."/>
            <person name="Wei J.T."/>
            <person name="Ye R.Z."/>
            <person name="Que T.C."/>
            <person name="Du C.H."/>
            <person name="Zhou Y.H."/>
            <person name="Cheng J.X."/>
            <person name="Dai P.F."/>
            <person name="Guo W.B."/>
            <person name="Han X.H."/>
            <person name="Huang E.J."/>
            <person name="Li L.F."/>
            <person name="Wei W."/>
            <person name="Gao Y.C."/>
            <person name="Liu J.Z."/>
            <person name="Shao H.Z."/>
            <person name="Wang X."/>
            <person name="Wang C.C."/>
            <person name="Yang T.C."/>
            <person name="Huo Q.B."/>
            <person name="Li W."/>
            <person name="Chen H.Y."/>
            <person name="Chen S.E."/>
            <person name="Zhou L.G."/>
            <person name="Ni X.B."/>
            <person name="Tian J.H."/>
            <person name="Sheng Y."/>
            <person name="Liu T."/>
            <person name="Pan Y.S."/>
            <person name="Xia L.Y."/>
            <person name="Li J."/>
            <person name="Zhao F."/>
            <person name="Cao W.C."/>
        </authorList>
    </citation>
    <scope>NUCLEOTIDE SEQUENCE</scope>
    <source>
        <strain evidence="1">Rsan-2018</strain>
    </source>
</reference>
<comment type="caution">
    <text evidence="1">The sequence shown here is derived from an EMBL/GenBank/DDBJ whole genome shotgun (WGS) entry which is preliminary data.</text>
</comment>
<dbReference type="InterPro" id="IPR032675">
    <property type="entry name" value="LRR_dom_sf"/>
</dbReference>
<proteinExistence type="predicted"/>
<protein>
    <submittedName>
        <fullName evidence="1">Uncharacterized protein</fullName>
    </submittedName>
</protein>